<evidence type="ECO:0000313" key="1">
    <source>
        <dbReference type="EMBL" id="SVA85238.1"/>
    </source>
</evidence>
<dbReference type="EMBL" id="UINC01020259">
    <property type="protein sequence ID" value="SVA85238.1"/>
    <property type="molecule type" value="Genomic_DNA"/>
</dbReference>
<proteinExistence type="predicted"/>
<feature type="non-terminal residue" evidence="1">
    <location>
        <position position="230"/>
    </location>
</feature>
<reference evidence="1" key="1">
    <citation type="submission" date="2018-05" db="EMBL/GenBank/DDBJ databases">
        <authorList>
            <person name="Lanie J.A."/>
            <person name="Ng W.-L."/>
            <person name="Kazmierczak K.M."/>
            <person name="Andrzejewski T.M."/>
            <person name="Davidsen T.M."/>
            <person name="Wayne K.J."/>
            <person name="Tettelin H."/>
            <person name="Glass J.I."/>
            <person name="Rusch D."/>
            <person name="Podicherti R."/>
            <person name="Tsui H.-C.T."/>
            <person name="Winkler M.E."/>
        </authorList>
    </citation>
    <scope>NUCLEOTIDE SEQUENCE</scope>
</reference>
<sequence length="230" mass="26761">MMKIFLFLLLLISEGISQNEIVILSPRVGTIIDIHENLFYRIFPKVRNFISAQIYEVSDLKYSVRIVANKRGKRKTYEKKMSLKQFTRFQNKVNLQPEFTKEAREVMYAGMDFLRAAEIIKGLPKPQYIKVVHNNNKRLGGTLISFENNIISIQTARAIEKINLDYVELISYRLSDNEFLGLKPYIYAISGIMGLNMATLYNSQRSPRLDETWYYRFYGITAGLIFSGEL</sequence>
<protein>
    <submittedName>
        <fullName evidence="1">Uncharacterized protein</fullName>
    </submittedName>
</protein>
<accession>A0A381Z7L0</accession>
<gene>
    <name evidence="1" type="ORF">METZ01_LOCUS138092</name>
</gene>
<organism evidence="1">
    <name type="scientific">marine metagenome</name>
    <dbReference type="NCBI Taxonomy" id="408172"/>
    <lineage>
        <taxon>unclassified sequences</taxon>
        <taxon>metagenomes</taxon>
        <taxon>ecological metagenomes</taxon>
    </lineage>
</organism>
<dbReference type="AlphaFoldDB" id="A0A381Z7L0"/>
<name>A0A381Z7L0_9ZZZZ</name>